<dbReference type="Proteomes" id="UP001341840">
    <property type="component" value="Unassembled WGS sequence"/>
</dbReference>
<name>A0ABU6Z422_9FABA</name>
<protein>
    <submittedName>
        <fullName evidence="2">Uncharacterized protein</fullName>
    </submittedName>
</protein>
<feature type="region of interest" description="Disordered" evidence="1">
    <location>
        <begin position="1"/>
        <end position="58"/>
    </location>
</feature>
<accession>A0ABU6Z422</accession>
<reference evidence="2 3" key="1">
    <citation type="journal article" date="2023" name="Plants (Basel)">
        <title>Bridging the Gap: Combining Genomics and Transcriptomics Approaches to Understand Stylosanthes scabra, an Orphan Legume from the Brazilian Caatinga.</title>
        <authorList>
            <person name="Ferreira-Neto J.R.C."/>
            <person name="da Silva M.D."/>
            <person name="Binneck E."/>
            <person name="de Melo N.F."/>
            <person name="da Silva R.H."/>
            <person name="de Melo A.L.T.M."/>
            <person name="Pandolfi V."/>
            <person name="Bustamante F.O."/>
            <person name="Brasileiro-Vidal A.C."/>
            <person name="Benko-Iseppon A.M."/>
        </authorList>
    </citation>
    <scope>NUCLEOTIDE SEQUENCE [LARGE SCALE GENOMIC DNA]</scope>
    <source>
        <tissue evidence="2">Leaves</tissue>
    </source>
</reference>
<feature type="compositionally biased region" description="Acidic residues" evidence="1">
    <location>
        <begin position="12"/>
        <end position="37"/>
    </location>
</feature>
<keyword evidence="3" id="KW-1185">Reference proteome</keyword>
<gene>
    <name evidence="2" type="ORF">PIB30_014036</name>
</gene>
<evidence type="ECO:0000256" key="1">
    <source>
        <dbReference type="SAM" id="MobiDB-lite"/>
    </source>
</evidence>
<dbReference type="EMBL" id="JASCZI010271897">
    <property type="protein sequence ID" value="MED6217051.1"/>
    <property type="molecule type" value="Genomic_DNA"/>
</dbReference>
<organism evidence="2 3">
    <name type="scientific">Stylosanthes scabra</name>
    <dbReference type="NCBI Taxonomy" id="79078"/>
    <lineage>
        <taxon>Eukaryota</taxon>
        <taxon>Viridiplantae</taxon>
        <taxon>Streptophyta</taxon>
        <taxon>Embryophyta</taxon>
        <taxon>Tracheophyta</taxon>
        <taxon>Spermatophyta</taxon>
        <taxon>Magnoliopsida</taxon>
        <taxon>eudicotyledons</taxon>
        <taxon>Gunneridae</taxon>
        <taxon>Pentapetalae</taxon>
        <taxon>rosids</taxon>
        <taxon>fabids</taxon>
        <taxon>Fabales</taxon>
        <taxon>Fabaceae</taxon>
        <taxon>Papilionoideae</taxon>
        <taxon>50 kb inversion clade</taxon>
        <taxon>dalbergioids sensu lato</taxon>
        <taxon>Dalbergieae</taxon>
        <taxon>Pterocarpus clade</taxon>
        <taxon>Stylosanthes</taxon>
    </lineage>
</organism>
<evidence type="ECO:0000313" key="2">
    <source>
        <dbReference type="EMBL" id="MED6217051.1"/>
    </source>
</evidence>
<comment type="caution">
    <text evidence="2">The sequence shown here is derived from an EMBL/GenBank/DDBJ whole genome shotgun (WGS) entry which is preliminary data.</text>
</comment>
<sequence>MMMKVNKRVLDGEESDEEDNDSSEEEDEDESDEEEEGEPYKGGGTIQEEEEDWQEHSNKRTFSIATIFNKREIEEKILVKCQDPCPCQITCRIKNVIIRECVCDPEACSSIMPYELYKFLKLGPLKETKEIFTTASASMVSVARIADIILVRIGE</sequence>
<evidence type="ECO:0000313" key="3">
    <source>
        <dbReference type="Proteomes" id="UP001341840"/>
    </source>
</evidence>
<proteinExistence type="predicted"/>